<name>A0A2H4SKN0_CORMI</name>
<evidence type="ECO:0000313" key="2">
    <source>
        <dbReference type="Proteomes" id="UP000323067"/>
    </source>
</evidence>
<dbReference type="VEuPathDB" id="FungiDB:A9K55_007829"/>
<reference evidence="1 2" key="1">
    <citation type="journal article" date="2017" name="BMC Genomics">
        <title>Chromosome level assembly and secondary metabolite potential of the parasitic fungus Cordyceps militaris.</title>
        <authorList>
            <person name="Kramer G.J."/>
            <person name="Nodwell J.R."/>
        </authorList>
    </citation>
    <scope>NUCLEOTIDE SEQUENCE [LARGE SCALE GENOMIC DNA]</scope>
    <source>
        <strain evidence="1 2">ATCC 34164</strain>
    </source>
</reference>
<dbReference type="Proteomes" id="UP000323067">
    <property type="component" value="Chromosome vii"/>
</dbReference>
<protein>
    <submittedName>
        <fullName evidence="1">Uncharacterized protein</fullName>
    </submittedName>
</protein>
<gene>
    <name evidence="1" type="ORF">A9K55_007829</name>
</gene>
<dbReference type="EMBL" id="CP023324">
    <property type="protein sequence ID" value="ATY63667.1"/>
    <property type="molecule type" value="Genomic_DNA"/>
</dbReference>
<sequence>MKRIVPYLQFQSHSPCWCAPPVHCNNGATKTHIPNEDDAGAGERPTDALQIKSQLVALLACLVAL</sequence>
<organism evidence="1 2">
    <name type="scientific">Cordyceps militaris</name>
    <name type="common">Caterpillar fungus</name>
    <name type="synonym">Clavaria militaris</name>
    <dbReference type="NCBI Taxonomy" id="73501"/>
    <lineage>
        <taxon>Eukaryota</taxon>
        <taxon>Fungi</taxon>
        <taxon>Dikarya</taxon>
        <taxon>Ascomycota</taxon>
        <taxon>Pezizomycotina</taxon>
        <taxon>Sordariomycetes</taxon>
        <taxon>Hypocreomycetidae</taxon>
        <taxon>Hypocreales</taxon>
        <taxon>Cordycipitaceae</taxon>
        <taxon>Cordyceps</taxon>
    </lineage>
</organism>
<dbReference type="AlphaFoldDB" id="A0A2H4SKN0"/>
<accession>A0A2H4SKN0</accession>
<evidence type="ECO:0000313" key="1">
    <source>
        <dbReference type="EMBL" id="ATY63667.1"/>
    </source>
</evidence>
<proteinExistence type="predicted"/>